<keyword evidence="3" id="KW-1185">Reference proteome</keyword>
<feature type="transmembrane region" description="Helical" evidence="1">
    <location>
        <begin position="169"/>
        <end position="197"/>
    </location>
</feature>
<keyword evidence="1" id="KW-0472">Membrane</keyword>
<accession>A0AAW0ANM6</accession>
<organism evidence="2 3">
    <name type="scientific">Paramarasmius palmivorus</name>
    <dbReference type="NCBI Taxonomy" id="297713"/>
    <lineage>
        <taxon>Eukaryota</taxon>
        <taxon>Fungi</taxon>
        <taxon>Dikarya</taxon>
        <taxon>Basidiomycota</taxon>
        <taxon>Agaricomycotina</taxon>
        <taxon>Agaricomycetes</taxon>
        <taxon>Agaricomycetidae</taxon>
        <taxon>Agaricales</taxon>
        <taxon>Marasmiineae</taxon>
        <taxon>Marasmiaceae</taxon>
        <taxon>Paramarasmius</taxon>
    </lineage>
</organism>
<comment type="caution">
    <text evidence="2">The sequence shown here is derived from an EMBL/GenBank/DDBJ whole genome shotgun (WGS) entry which is preliminary data.</text>
</comment>
<sequence length="249" mass="27574">MKGIRVARPARVSSEVTLENQAEYPPKQEFDQQIISVPKPIPRRRKLDSNSNQEDPPFFVTLCLLVLIGTNPTRLRAYLNSHDSSTWDAFIQGLIRRWQTLGIFTGLLLSATTTMLFSERVSGASYVATLASMCAAIISIAFGTGLSFVFTDVTAEEFKVLADHTLHMVFLLSIPNLFAMGSMLSLYISITIFAWTFDQDGVADLLAKIGTTAAGVVLCALIAYATWLLNIVRAEVRQSRMERDNETNS</sequence>
<evidence type="ECO:0000313" key="3">
    <source>
        <dbReference type="Proteomes" id="UP001383192"/>
    </source>
</evidence>
<protein>
    <submittedName>
        <fullName evidence="2">Uncharacterized protein</fullName>
    </submittedName>
</protein>
<reference evidence="2 3" key="1">
    <citation type="submission" date="2024-01" db="EMBL/GenBank/DDBJ databases">
        <title>A draft genome for a cacao thread blight-causing isolate of Paramarasmius palmivorus.</title>
        <authorList>
            <person name="Baruah I.K."/>
            <person name="Bukari Y."/>
            <person name="Amoako-Attah I."/>
            <person name="Meinhardt L.W."/>
            <person name="Bailey B.A."/>
            <person name="Cohen S.P."/>
        </authorList>
    </citation>
    <scope>NUCLEOTIDE SEQUENCE [LARGE SCALE GENOMIC DNA]</scope>
    <source>
        <strain evidence="2 3">GH-12</strain>
    </source>
</reference>
<evidence type="ECO:0000313" key="2">
    <source>
        <dbReference type="EMBL" id="KAK7014088.1"/>
    </source>
</evidence>
<dbReference type="Proteomes" id="UP001383192">
    <property type="component" value="Unassembled WGS sequence"/>
</dbReference>
<gene>
    <name evidence="2" type="ORF">VNI00_019425</name>
</gene>
<keyword evidence="1" id="KW-1133">Transmembrane helix</keyword>
<feature type="transmembrane region" description="Helical" evidence="1">
    <location>
        <begin position="100"/>
        <end position="118"/>
    </location>
</feature>
<proteinExistence type="predicted"/>
<dbReference type="AlphaFoldDB" id="A0AAW0ANM6"/>
<name>A0AAW0ANM6_9AGAR</name>
<dbReference type="EMBL" id="JAYKXP010000376">
    <property type="protein sequence ID" value="KAK7014088.1"/>
    <property type="molecule type" value="Genomic_DNA"/>
</dbReference>
<feature type="transmembrane region" description="Helical" evidence="1">
    <location>
        <begin position="124"/>
        <end position="149"/>
    </location>
</feature>
<feature type="transmembrane region" description="Helical" evidence="1">
    <location>
        <begin position="209"/>
        <end position="232"/>
    </location>
</feature>
<evidence type="ECO:0000256" key="1">
    <source>
        <dbReference type="SAM" id="Phobius"/>
    </source>
</evidence>
<keyword evidence="1" id="KW-0812">Transmembrane</keyword>